<evidence type="ECO:0000313" key="2">
    <source>
        <dbReference type="EMBL" id="CAH0730135.1"/>
    </source>
</evidence>
<feature type="region of interest" description="Disordered" evidence="1">
    <location>
        <begin position="1375"/>
        <end position="1433"/>
    </location>
</feature>
<dbReference type="Proteomes" id="UP000838878">
    <property type="component" value="Chromosome 8"/>
</dbReference>
<dbReference type="EMBL" id="OV170228">
    <property type="protein sequence ID" value="CAH0730135.1"/>
    <property type="molecule type" value="Genomic_DNA"/>
</dbReference>
<evidence type="ECO:0000313" key="3">
    <source>
        <dbReference type="Proteomes" id="UP000838878"/>
    </source>
</evidence>
<gene>
    <name evidence="2" type="ORF">BINO364_LOCUS15150</name>
</gene>
<dbReference type="OrthoDB" id="6776738at2759"/>
<name>A0A8J9VXW4_9NEOP</name>
<reference evidence="2" key="1">
    <citation type="submission" date="2021-12" db="EMBL/GenBank/DDBJ databases">
        <authorList>
            <person name="Martin H S."/>
        </authorList>
    </citation>
    <scope>NUCLEOTIDE SEQUENCE</scope>
</reference>
<sequence length="1433" mass="164995">MEANNFIAKIKVSGVDNDNYNIGESLAEYLEIVDKLSSKDKSTFSLNVLCILCRNLDKVPKWRDSIDNTELLRLSIQCLRHTRSLEGSEHQVKMLSCIYHIHKHIVRQTSSVPPELVLKLSFMPFEFDHSNLLKDYCKTYWSILCDRLTYIEKLKTLNMPIVKLLLKLTEDIIKTINIYDTVQFCTNLLQFLIKKVHFIFNDWPKDLNNMFGQIFDCVSKKDLKSFKSLPEKECLDLYVKLNDILYIVTDNSLRNNFNHSVLDIVTRVCISLLGHRPDMFHCFQTFYLNSFCCIFKDKTNSTLIENVLNSLLVSCQMTEKLGYKHTLYMTYPFISQLVRLFIEDIVNEKDCKDYFNETVQENCLILMQFLIKKMEKTNQLLKCENCKAKSGLHDALRLSFLVKHFVTISTNNGIVIKNYLSIYYEIVEQQYAILIDLRKLDCFNHEKYFRKLQTDVHNTAILLNKCQFYDFSIKLFELYLKNELKNIRSDAELKNISRALYNKSICELDFKLYNESLQNAYLSLIFSLPGLNSEKYMNLVMDIKAKALKSVTEDEESNDLQMTSILDVCTLLYDDNLYGNLKPYMKNLKFSILLKHEFSMYIKLWPSIVPIAGVWKSLHDLLKKKHNWVKDENEDLLLWTLYEIVLQTPSYVRTIHNECFKNIVDELLERFKETPARVQNKVVFASLLFLKAEYDITEASLKYGWKVQQTTDPEQVQVTRTIEQEHRALTHALKAVDVLTDILPYLKTEKTSPRILTSSLQIWQVFVQQLLCMEQLAHGLHLALICCQVAEVSEDKLAYVRNASALISYMTKNGEFEPIMVQATKYCGGLLVNAEDLDVALVFLCEMARYYVKCGKISVSAKLVETVQKKLLWAQEKHPGVNFSLSTGSLMCAQFLLRPDSGLTTLSALNAIQRHYLATSSDSGRWCARRTCTAQAQRGASTAGARGAATARALRAWRRALAAAAPRARLPARAAARAALAVVNTAGDDALIKIDNRLKYILGLQPSSEVTQTNIQKQQLFTPKHTNLETMRDCMFKKNQTSPSIPCIPIPAFKSPEFMSHTSCTCYACEPVCTILACNISFLESSTYFRAKEFDVARNYFNGTFEMFDLAEIKLKAIFDGFKPRFNYSVIKVLKDMYSNEFNNVYIEFLVELSFFHLAQNEFEKADDCIIKIHEVMTGTDVDAYLRNEVHNLMVASAQIREIVKFKPKETGLENELENLKLSPAKETDLPKTPETKIMPKIQTVKIVKDEEIPKKRKVIKLNLDETSPDEIEKTEKSKPKFKIPVPKPITSKPVLETITPRKTRSKPDITIQKPSLDDDFEVFTPKVENESQFFTPCQSTPAEQFFTPMTSLKTYSRRIVKNLEAEFSTPKANVSIKERDTQRKNKVESGSVKSLKDKRILKRNTSPGKLVEEKPVLTRTRRIRQPVLTDNK</sequence>
<evidence type="ECO:0000256" key="1">
    <source>
        <dbReference type="SAM" id="MobiDB-lite"/>
    </source>
</evidence>
<keyword evidence="3" id="KW-1185">Reference proteome</keyword>
<accession>A0A8J9VXW4</accession>
<proteinExistence type="predicted"/>
<feature type="compositionally biased region" description="Basic and acidic residues" evidence="1">
    <location>
        <begin position="1377"/>
        <end position="1388"/>
    </location>
</feature>
<organism evidence="2 3">
    <name type="scientific">Brenthis ino</name>
    <name type="common">lesser marbled fritillary</name>
    <dbReference type="NCBI Taxonomy" id="405034"/>
    <lineage>
        <taxon>Eukaryota</taxon>
        <taxon>Metazoa</taxon>
        <taxon>Ecdysozoa</taxon>
        <taxon>Arthropoda</taxon>
        <taxon>Hexapoda</taxon>
        <taxon>Insecta</taxon>
        <taxon>Pterygota</taxon>
        <taxon>Neoptera</taxon>
        <taxon>Endopterygota</taxon>
        <taxon>Lepidoptera</taxon>
        <taxon>Glossata</taxon>
        <taxon>Ditrysia</taxon>
        <taxon>Papilionoidea</taxon>
        <taxon>Nymphalidae</taxon>
        <taxon>Heliconiinae</taxon>
        <taxon>Argynnini</taxon>
        <taxon>Brenthis</taxon>
    </lineage>
</organism>
<feature type="non-terminal residue" evidence="2">
    <location>
        <position position="1433"/>
    </location>
</feature>
<evidence type="ECO:0008006" key="4">
    <source>
        <dbReference type="Google" id="ProtNLM"/>
    </source>
</evidence>
<protein>
    <recommendedName>
        <fullName evidence="4">Separase</fullName>
    </recommendedName>
</protein>